<comment type="caution">
    <text evidence="2">The sequence shown here is derived from an EMBL/GenBank/DDBJ whole genome shotgun (WGS) entry which is preliminary data.</text>
</comment>
<dbReference type="Proteomes" id="UP001454036">
    <property type="component" value="Unassembled WGS sequence"/>
</dbReference>
<sequence length="154" mass="17708">MLRSSNSSESDDQVLMHFQDHHELPFLLRTIIDYNISEEPVDCYVMDNVMVPAFSNDASQDSNIIIDVDNGVDVKENIFKRKSDETILVVEDNNNNISDGKGGQEMIMKSPTSSTMLSEEESTKRRERMNERLRIISTMLEEAVQYVNFLQLQI</sequence>
<feature type="region of interest" description="Disordered" evidence="1">
    <location>
        <begin position="99"/>
        <end position="126"/>
    </location>
</feature>
<gene>
    <name evidence="2" type="ORF">LIER_20444</name>
</gene>
<evidence type="ECO:0008006" key="4">
    <source>
        <dbReference type="Google" id="ProtNLM"/>
    </source>
</evidence>
<protein>
    <recommendedName>
        <fullName evidence="4">BHLH domain-containing protein</fullName>
    </recommendedName>
</protein>
<accession>A0AAV3QPY7</accession>
<evidence type="ECO:0000313" key="2">
    <source>
        <dbReference type="EMBL" id="GAA0164915.1"/>
    </source>
</evidence>
<reference evidence="2 3" key="1">
    <citation type="submission" date="2024-01" db="EMBL/GenBank/DDBJ databases">
        <title>The complete chloroplast genome sequence of Lithospermum erythrorhizon: insights into the phylogenetic relationship among Boraginaceae species and the maternal lineages of purple gromwells.</title>
        <authorList>
            <person name="Okada T."/>
            <person name="Watanabe K."/>
        </authorList>
    </citation>
    <scope>NUCLEOTIDE SEQUENCE [LARGE SCALE GENOMIC DNA]</scope>
</reference>
<dbReference type="AlphaFoldDB" id="A0AAV3QPY7"/>
<organism evidence="2 3">
    <name type="scientific">Lithospermum erythrorhizon</name>
    <name type="common">Purple gromwell</name>
    <name type="synonym">Lithospermum officinale var. erythrorhizon</name>
    <dbReference type="NCBI Taxonomy" id="34254"/>
    <lineage>
        <taxon>Eukaryota</taxon>
        <taxon>Viridiplantae</taxon>
        <taxon>Streptophyta</taxon>
        <taxon>Embryophyta</taxon>
        <taxon>Tracheophyta</taxon>
        <taxon>Spermatophyta</taxon>
        <taxon>Magnoliopsida</taxon>
        <taxon>eudicotyledons</taxon>
        <taxon>Gunneridae</taxon>
        <taxon>Pentapetalae</taxon>
        <taxon>asterids</taxon>
        <taxon>lamiids</taxon>
        <taxon>Boraginales</taxon>
        <taxon>Boraginaceae</taxon>
        <taxon>Boraginoideae</taxon>
        <taxon>Lithospermeae</taxon>
        <taxon>Lithospermum</taxon>
    </lineage>
</organism>
<name>A0AAV3QPY7_LITER</name>
<keyword evidence="3" id="KW-1185">Reference proteome</keyword>
<evidence type="ECO:0000256" key="1">
    <source>
        <dbReference type="SAM" id="MobiDB-lite"/>
    </source>
</evidence>
<evidence type="ECO:0000313" key="3">
    <source>
        <dbReference type="Proteomes" id="UP001454036"/>
    </source>
</evidence>
<dbReference type="EMBL" id="BAABME010005193">
    <property type="protein sequence ID" value="GAA0164915.1"/>
    <property type="molecule type" value="Genomic_DNA"/>
</dbReference>
<proteinExistence type="predicted"/>